<dbReference type="InterPro" id="IPR001873">
    <property type="entry name" value="ENaC"/>
</dbReference>
<reference evidence="14 15" key="1">
    <citation type="submission" date="2015-07" db="EMBL/GenBank/DDBJ databases">
        <title>The genome of Dufourea novaeangliae.</title>
        <authorList>
            <person name="Pan H."/>
            <person name="Kapheim K."/>
        </authorList>
    </citation>
    <scope>NUCLEOTIDE SEQUENCE [LARGE SCALE GENOMIC DNA]</scope>
    <source>
        <strain evidence="14">0120121106</strain>
        <tissue evidence="14">Whole body</tissue>
    </source>
</reference>
<protein>
    <submittedName>
        <fullName evidence="14">Sodium channel protein Nach</fullName>
    </submittedName>
</protein>
<evidence type="ECO:0000256" key="12">
    <source>
        <dbReference type="RuleBase" id="RU000679"/>
    </source>
</evidence>
<keyword evidence="5 12" id="KW-0812">Transmembrane</keyword>
<comment type="similarity">
    <text evidence="2 12">Belongs to the amiloride-sensitive sodium channel (TC 1.A.6) family.</text>
</comment>
<name>A0A154PCK0_DUFNO</name>
<evidence type="ECO:0000256" key="4">
    <source>
        <dbReference type="ARBA" id="ARBA00022461"/>
    </source>
</evidence>
<evidence type="ECO:0000256" key="6">
    <source>
        <dbReference type="ARBA" id="ARBA00022989"/>
    </source>
</evidence>
<dbReference type="Gene3D" id="1.10.287.820">
    <property type="entry name" value="Acid-sensing ion channel domain"/>
    <property type="match status" value="1"/>
</dbReference>
<evidence type="ECO:0000256" key="5">
    <source>
        <dbReference type="ARBA" id="ARBA00022692"/>
    </source>
</evidence>
<evidence type="ECO:0000256" key="3">
    <source>
        <dbReference type="ARBA" id="ARBA00022448"/>
    </source>
</evidence>
<dbReference type="Gene3D" id="1.10.287.770">
    <property type="entry name" value="YojJ-like"/>
    <property type="match status" value="1"/>
</dbReference>
<gene>
    <name evidence="14" type="ORF">WN55_00223</name>
</gene>
<evidence type="ECO:0000256" key="2">
    <source>
        <dbReference type="ARBA" id="ARBA00007193"/>
    </source>
</evidence>
<accession>A0A154PCK0</accession>
<sequence length="445" mass="50991">MVMQFLQRYNDNPTNTYVRSFYNPIFKAPFPAVTICPFSPISLQRRLKIVDGINIPENMTEESVLNLLKYSHHITLPFTMKKYDEIKELKALLDANQWTVSNFLKILKPCEDVTNSCWWSGERIDCDQSIKISHTSYGLCCSFNYLLEEYVGREKQPKPKPISSVDFGRTSGLKLLINEQLFLGDTDVDIPRRMAHGDGALVLVHHSMDFPGLNTKAYILQKDRQFEIGIQPTMIEKPVGLYHLNKEKKVVPVCIPDSANTLDYFPTYRYSNCYANCRIRRMIQICGCLPFIYDHLTDYYHIKPCEIDGLACIQDNSMDLSIVSDINTANFTCSCRTPCEDVNYEASTNSVVLMKTQSSASYNNQTTGRAILKIFMHSQVFMSMETLAAADEVYLLASIGGIFSLFLGCSFLSLVEILYFIVIFGRATYSRRKTKKRRKKTKWIT</sequence>
<organism evidence="14 15">
    <name type="scientific">Dufourea novaeangliae</name>
    <name type="common">Sweat bee</name>
    <dbReference type="NCBI Taxonomy" id="178035"/>
    <lineage>
        <taxon>Eukaryota</taxon>
        <taxon>Metazoa</taxon>
        <taxon>Ecdysozoa</taxon>
        <taxon>Arthropoda</taxon>
        <taxon>Hexapoda</taxon>
        <taxon>Insecta</taxon>
        <taxon>Pterygota</taxon>
        <taxon>Neoptera</taxon>
        <taxon>Endopterygota</taxon>
        <taxon>Hymenoptera</taxon>
        <taxon>Apocrita</taxon>
        <taxon>Aculeata</taxon>
        <taxon>Apoidea</taxon>
        <taxon>Anthophila</taxon>
        <taxon>Halictidae</taxon>
        <taxon>Rophitinae</taxon>
        <taxon>Dufourea</taxon>
    </lineage>
</organism>
<keyword evidence="9 13" id="KW-0472">Membrane</keyword>
<evidence type="ECO:0000256" key="10">
    <source>
        <dbReference type="ARBA" id="ARBA00023201"/>
    </source>
</evidence>
<dbReference type="Pfam" id="PF00858">
    <property type="entry name" value="ASC"/>
    <property type="match status" value="1"/>
</dbReference>
<keyword evidence="8 12" id="KW-0406">Ion transport</keyword>
<evidence type="ECO:0000313" key="14">
    <source>
        <dbReference type="EMBL" id="KZC09551.1"/>
    </source>
</evidence>
<dbReference type="PANTHER" id="PTHR11690">
    <property type="entry name" value="AMILORIDE-SENSITIVE SODIUM CHANNEL-RELATED"/>
    <property type="match status" value="1"/>
</dbReference>
<evidence type="ECO:0000256" key="1">
    <source>
        <dbReference type="ARBA" id="ARBA00004141"/>
    </source>
</evidence>
<keyword evidence="4 12" id="KW-0894">Sodium channel</keyword>
<keyword evidence="15" id="KW-1185">Reference proteome</keyword>
<evidence type="ECO:0000256" key="7">
    <source>
        <dbReference type="ARBA" id="ARBA00023053"/>
    </source>
</evidence>
<evidence type="ECO:0000256" key="8">
    <source>
        <dbReference type="ARBA" id="ARBA00023065"/>
    </source>
</evidence>
<keyword evidence="11 12" id="KW-0407">Ion channel</keyword>
<keyword evidence="3 12" id="KW-0813">Transport</keyword>
<dbReference type="STRING" id="178035.A0A154PCK0"/>
<dbReference type="Gene3D" id="2.60.470.10">
    <property type="entry name" value="Acid-sensing ion channels like domains"/>
    <property type="match status" value="1"/>
</dbReference>
<feature type="transmembrane region" description="Helical" evidence="13">
    <location>
        <begin position="402"/>
        <end position="429"/>
    </location>
</feature>
<dbReference type="GO" id="GO:0015280">
    <property type="term" value="F:ligand-gated sodium channel activity"/>
    <property type="evidence" value="ECO:0007669"/>
    <property type="project" value="TreeGrafter"/>
</dbReference>
<keyword evidence="7" id="KW-0915">Sodium</keyword>
<keyword evidence="10 12" id="KW-0739">Sodium transport</keyword>
<comment type="subcellular location">
    <subcellularLocation>
        <location evidence="1">Membrane</location>
        <topology evidence="1">Multi-pass membrane protein</topology>
    </subcellularLocation>
</comment>
<dbReference type="Proteomes" id="UP000076502">
    <property type="component" value="Unassembled WGS sequence"/>
</dbReference>
<dbReference type="OrthoDB" id="6502088at2759"/>
<dbReference type="EMBL" id="KQ434870">
    <property type="protein sequence ID" value="KZC09551.1"/>
    <property type="molecule type" value="Genomic_DNA"/>
</dbReference>
<keyword evidence="6 13" id="KW-1133">Transmembrane helix</keyword>
<evidence type="ECO:0000256" key="13">
    <source>
        <dbReference type="SAM" id="Phobius"/>
    </source>
</evidence>
<dbReference type="GO" id="GO:0005886">
    <property type="term" value="C:plasma membrane"/>
    <property type="evidence" value="ECO:0007669"/>
    <property type="project" value="TreeGrafter"/>
</dbReference>
<evidence type="ECO:0000256" key="9">
    <source>
        <dbReference type="ARBA" id="ARBA00023136"/>
    </source>
</evidence>
<evidence type="ECO:0000313" key="15">
    <source>
        <dbReference type="Proteomes" id="UP000076502"/>
    </source>
</evidence>
<proteinExistence type="inferred from homology"/>
<dbReference type="PRINTS" id="PR01078">
    <property type="entry name" value="AMINACHANNEL"/>
</dbReference>
<dbReference type="PANTHER" id="PTHR11690:SF237">
    <property type="entry name" value="PICKPOCKET 16-RELATED"/>
    <property type="match status" value="1"/>
</dbReference>
<evidence type="ECO:0000256" key="11">
    <source>
        <dbReference type="ARBA" id="ARBA00023303"/>
    </source>
</evidence>
<dbReference type="AlphaFoldDB" id="A0A154PCK0"/>